<dbReference type="KEGG" id="lez:GLE_0052"/>
<dbReference type="EMBL" id="CP013140">
    <property type="protein sequence ID" value="ALN55411.1"/>
    <property type="molecule type" value="Genomic_DNA"/>
</dbReference>
<dbReference type="PATRIC" id="fig|69.6.peg.59"/>
<dbReference type="Proteomes" id="UP000061569">
    <property type="component" value="Chromosome"/>
</dbReference>
<reference evidence="2 3" key="1">
    <citation type="submission" date="2015-11" db="EMBL/GenBank/DDBJ databases">
        <title>Genome sequences of Lysobacter enzymogenes strain C3 and Lysobacter antibioticus ATCC 29479.</title>
        <authorList>
            <person name="Kobayashi D.Y."/>
        </authorList>
    </citation>
    <scope>NUCLEOTIDE SEQUENCE [LARGE SCALE GENOMIC DNA]</scope>
    <source>
        <strain evidence="2 3">C3</strain>
    </source>
</reference>
<accession>A0A0S2DA86</accession>
<dbReference type="AlphaFoldDB" id="A0A0S2DA86"/>
<evidence type="ECO:0000256" key="1">
    <source>
        <dbReference type="SAM" id="MobiDB-lite"/>
    </source>
</evidence>
<evidence type="ECO:0000313" key="2">
    <source>
        <dbReference type="EMBL" id="ALN55411.1"/>
    </source>
</evidence>
<gene>
    <name evidence="2" type="ORF">GLE_0052</name>
</gene>
<proteinExistence type="predicted"/>
<sequence>MRRYDHVSFSYQQAKNARAQTNKNRPSRRQIIRILLSEKSDLRCFPAFRERLRALKASSFLDGLVESACSLCHEAHC</sequence>
<feature type="compositionally biased region" description="Polar residues" evidence="1">
    <location>
        <begin position="9"/>
        <end position="24"/>
    </location>
</feature>
<evidence type="ECO:0000313" key="3">
    <source>
        <dbReference type="Proteomes" id="UP000061569"/>
    </source>
</evidence>
<organism evidence="2 3">
    <name type="scientific">Lysobacter enzymogenes</name>
    <dbReference type="NCBI Taxonomy" id="69"/>
    <lineage>
        <taxon>Bacteria</taxon>
        <taxon>Pseudomonadati</taxon>
        <taxon>Pseudomonadota</taxon>
        <taxon>Gammaproteobacteria</taxon>
        <taxon>Lysobacterales</taxon>
        <taxon>Lysobacteraceae</taxon>
        <taxon>Lysobacter</taxon>
    </lineage>
</organism>
<protein>
    <submittedName>
        <fullName evidence="2">Uncharacterized protein</fullName>
    </submittedName>
</protein>
<feature type="region of interest" description="Disordered" evidence="1">
    <location>
        <begin position="1"/>
        <end position="25"/>
    </location>
</feature>
<name>A0A0S2DA86_LYSEN</name>